<dbReference type="eggNOG" id="KOG2920">
    <property type="taxonomic scope" value="Eukaryota"/>
</dbReference>
<reference evidence="11" key="1">
    <citation type="journal article" date="2013" name="Science">
        <title>Gene transfer from bacteria and archaea facilitated evolution of an extremophilic eukaryote.</title>
        <authorList>
            <person name="Schonknecht G."/>
            <person name="Chen W.H."/>
            <person name="Ternes C.M."/>
            <person name="Barbier G.G."/>
            <person name="Shrestha R.P."/>
            <person name="Stanke M."/>
            <person name="Brautigam A."/>
            <person name="Baker B.J."/>
            <person name="Banfield J.F."/>
            <person name="Garavito R.M."/>
            <person name="Carr K."/>
            <person name="Wilkerson C."/>
            <person name="Rensing S.A."/>
            <person name="Gagneul D."/>
            <person name="Dickenson N.E."/>
            <person name="Oesterhelt C."/>
            <person name="Lercher M.J."/>
            <person name="Weber A.P."/>
        </authorList>
    </citation>
    <scope>NUCLEOTIDE SEQUENCE [LARGE SCALE GENOMIC DNA]</scope>
    <source>
        <strain evidence="11">074W</strain>
    </source>
</reference>
<dbReference type="OrthoDB" id="1723750at2759"/>
<gene>
    <name evidence="10" type="ORF">Gasu_42060</name>
</gene>
<dbReference type="AlphaFoldDB" id="M2XXN4"/>
<evidence type="ECO:0000256" key="8">
    <source>
        <dbReference type="ARBA" id="ARBA00023242"/>
    </source>
</evidence>
<evidence type="ECO:0000313" key="10">
    <source>
        <dbReference type="EMBL" id="EME28368.1"/>
    </source>
</evidence>
<evidence type="ECO:0000256" key="5">
    <source>
        <dbReference type="ARBA" id="ARBA00022603"/>
    </source>
</evidence>
<sequence>MAFRFNFAEKTSSSSSFCNSTFEQQHNSTSLEYCTVPSNFPTGVSYETEKVIINNRRTLWKRKSVELTSKYFRVDQHCQDIISGVYEGGFKLWEGAIDLIEYLDSNDCLDVEQGLELGCGHGLPGIFALQEGVKMDFQDFNMPVITQVLFPNIIFNDCTLKAANSLFLAGDWSCLFHCQLKEKYDLILASEIVYRVELFPLLCNCLEYLLKDGGVAYFSGKCFYFGVGGGTEAFHSFIDSRKLSCVCVHRIQDGKSNVREILQVKKATVSKKYLHTEM</sequence>
<dbReference type="EMBL" id="KB454521">
    <property type="protein sequence ID" value="EME28368.1"/>
    <property type="molecule type" value="Genomic_DNA"/>
</dbReference>
<dbReference type="PANTHER" id="PTHR14614:SF39">
    <property type="entry name" value="HISTIDINE PROTEIN METHYLTRANSFERASE 1 HOMOLOG"/>
    <property type="match status" value="1"/>
</dbReference>
<dbReference type="Gramene" id="EME28368">
    <property type="protein sequence ID" value="EME28368"/>
    <property type="gene ID" value="Gasu_42060"/>
</dbReference>
<dbReference type="PANTHER" id="PTHR14614">
    <property type="entry name" value="HEPATOCELLULAR CARCINOMA-ASSOCIATED ANTIGEN"/>
    <property type="match status" value="1"/>
</dbReference>
<keyword evidence="4" id="KW-0963">Cytoplasm</keyword>
<dbReference type="KEGG" id="gsl:Gasu_42060"/>
<dbReference type="GeneID" id="17087209"/>
<dbReference type="GO" id="GO:0018064">
    <property type="term" value="F:protein-L-histidine N-tele-methyltransferase activity"/>
    <property type="evidence" value="ECO:0007669"/>
    <property type="project" value="UniProtKB-EC"/>
</dbReference>
<dbReference type="RefSeq" id="XP_005704888.1">
    <property type="nucleotide sequence ID" value="XM_005704831.1"/>
</dbReference>
<evidence type="ECO:0000313" key="11">
    <source>
        <dbReference type="Proteomes" id="UP000030680"/>
    </source>
</evidence>
<accession>M2XXN4</accession>
<keyword evidence="11" id="KW-1185">Reference proteome</keyword>
<dbReference type="SUPFAM" id="SSF53335">
    <property type="entry name" value="S-adenosyl-L-methionine-dependent methyltransferases"/>
    <property type="match status" value="1"/>
</dbReference>
<evidence type="ECO:0000256" key="9">
    <source>
        <dbReference type="ARBA" id="ARBA00038126"/>
    </source>
</evidence>
<comment type="subcellular location">
    <subcellularLocation>
        <location evidence="2">Cytoplasm</location>
    </subcellularLocation>
    <subcellularLocation>
        <location evidence="1">Nucleus</location>
    </subcellularLocation>
</comment>
<proteinExistence type="inferred from homology"/>
<dbReference type="Proteomes" id="UP000030680">
    <property type="component" value="Unassembled WGS sequence"/>
</dbReference>
<dbReference type="GO" id="GO:0005634">
    <property type="term" value="C:nucleus"/>
    <property type="evidence" value="ECO:0007669"/>
    <property type="project" value="UniProtKB-SubCell"/>
</dbReference>
<evidence type="ECO:0000256" key="2">
    <source>
        <dbReference type="ARBA" id="ARBA00004496"/>
    </source>
</evidence>
<keyword evidence="8" id="KW-0539">Nucleus</keyword>
<dbReference type="InterPro" id="IPR019410">
    <property type="entry name" value="Methyltransf_16"/>
</dbReference>
<dbReference type="InterPro" id="IPR029063">
    <property type="entry name" value="SAM-dependent_MTases_sf"/>
</dbReference>
<comment type="similarity">
    <text evidence="9">Belongs to the methyltransferase superfamily. METTL18 family.</text>
</comment>
<dbReference type="EC" id="2.1.1.85" evidence="3"/>
<protein>
    <recommendedName>
        <fullName evidence="3">protein-histidine N-methyltransferase</fullName>
        <ecNumber evidence="3">2.1.1.85</ecNumber>
    </recommendedName>
</protein>
<keyword evidence="7" id="KW-0949">S-adenosyl-L-methionine</keyword>
<organism evidence="10 11">
    <name type="scientific">Galdieria sulphuraria</name>
    <name type="common">Red alga</name>
    <dbReference type="NCBI Taxonomy" id="130081"/>
    <lineage>
        <taxon>Eukaryota</taxon>
        <taxon>Rhodophyta</taxon>
        <taxon>Bangiophyceae</taxon>
        <taxon>Galdieriales</taxon>
        <taxon>Galdieriaceae</taxon>
        <taxon>Galdieria</taxon>
    </lineage>
</organism>
<dbReference type="GO" id="GO:0032259">
    <property type="term" value="P:methylation"/>
    <property type="evidence" value="ECO:0007669"/>
    <property type="project" value="UniProtKB-KW"/>
</dbReference>
<dbReference type="OMA" id="IKKCMSH"/>
<name>M2XXN4_GALSU</name>
<evidence type="ECO:0000256" key="6">
    <source>
        <dbReference type="ARBA" id="ARBA00022679"/>
    </source>
</evidence>
<keyword evidence="5" id="KW-0489">Methyltransferase</keyword>
<dbReference type="Pfam" id="PF10294">
    <property type="entry name" value="Methyltransf_16"/>
    <property type="match status" value="1"/>
</dbReference>
<keyword evidence="6" id="KW-0808">Transferase</keyword>
<dbReference type="GO" id="GO:0005737">
    <property type="term" value="C:cytoplasm"/>
    <property type="evidence" value="ECO:0007669"/>
    <property type="project" value="UniProtKB-SubCell"/>
</dbReference>
<evidence type="ECO:0000256" key="4">
    <source>
        <dbReference type="ARBA" id="ARBA00022490"/>
    </source>
</evidence>
<evidence type="ECO:0000256" key="1">
    <source>
        <dbReference type="ARBA" id="ARBA00004123"/>
    </source>
</evidence>
<dbReference type="Gene3D" id="3.40.50.150">
    <property type="entry name" value="Vaccinia Virus protein VP39"/>
    <property type="match status" value="1"/>
</dbReference>
<evidence type="ECO:0000256" key="3">
    <source>
        <dbReference type="ARBA" id="ARBA00012533"/>
    </source>
</evidence>
<evidence type="ECO:0000256" key="7">
    <source>
        <dbReference type="ARBA" id="ARBA00022691"/>
    </source>
</evidence>